<dbReference type="Proteomes" id="UP000800094">
    <property type="component" value="Unassembled WGS sequence"/>
</dbReference>
<sequence>MFTPVETTLGALLLHQATSVLLYQNGTILGASGYVRRLFSKPTKGTVAFFVGMAASFLPLKMFLPELLTKYPPIPSTLPQALVTIGLGMLVGWGTRVANGCTSGHMLCGLSRLSARSAVAVATFFPVAMITHHLVHPSMITEACPGNIPCYTPTYPSQATTTSLALLTAVVIFAAQTVPRLVAKATATEDCKCDPESPARDATQFFAGLEFGLGLHVSGMSSPSKVISFLSFPNLHAWDPSLALIILFGVLPNLIENQIKGFREPPCFNDKFELPKKTLKDTDWKFVLGAAVFGIGWGLSGTCPGPAVLRTVAQPAWGILWMGGFWLGGRIFTEGC</sequence>
<keyword evidence="7 8" id="KW-0472">Membrane</keyword>
<dbReference type="PANTHER" id="PTHR30574">
    <property type="entry name" value="INNER MEMBRANE PROTEIN YEDE"/>
    <property type="match status" value="1"/>
</dbReference>
<feature type="transmembrane region" description="Helical" evidence="8">
    <location>
        <begin position="315"/>
        <end position="333"/>
    </location>
</feature>
<evidence type="ECO:0000256" key="4">
    <source>
        <dbReference type="ARBA" id="ARBA00022519"/>
    </source>
</evidence>
<dbReference type="EMBL" id="ML987189">
    <property type="protein sequence ID" value="KAF2257437.1"/>
    <property type="molecule type" value="Genomic_DNA"/>
</dbReference>
<name>A0A6A6J4Y5_9PLEO</name>
<feature type="transmembrane region" description="Helical" evidence="8">
    <location>
        <begin position="286"/>
        <end position="309"/>
    </location>
</feature>
<feature type="transmembrane region" description="Helical" evidence="8">
    <location>
        <begin position="76"/>
        <end position="94"/>
    </location>
</feature>
<evidence type="ECO:0000256" key="6">
    <source>
        <dbReference type="ARBA" id="ARBA00022989"/>
    </source>
</evidence>
<comment type="subcellular location">
    <subcellularLocation>
        <location evidence="1">Cell inner membrane</location>
        <topology evidence="1">Multi-pass membrane protein</topology>
    </subcellularLocation>
</comment>
<keyword evidence="3" id="KW-1003">Cell membrane</keyword>
<evidence type="ECO:0000256" key="5">
    <source>
        <dbReference type="ARBA" id="ARBA00022692"/>
    </source>
</evidence>
<dbReference type="Pfam" id="PF04143">
    <property type="entry name" value="Sulf_transp"/>
    <property type="match status" value="1"/>
</dbReference>
<keyword evidence="6 8" id="KW-1133">Transmembrane helix</keyword>
<dbReference type="Pfam" id="PF20398">
    <property type="entry name" value="DUF6691"/>
    <property type="match status" value="1"/>
</dbReference>
<organism evidence="9 10">
    <name type="scientific">Trematosphaeria pertusa</name>
    <dbReference type="NCBI Taxonomy" id="390896"/>
    <lineage>
        <taxon>Eukaryota</taxon>
        <taxon>Fungi</taxon>
        <taxon>Dikarya</taxon>
        <taxon>Ascomycota</taxon>
        <taxon>Pezizomycotina</taxon>
        <taxon>Dothideomycetes</taxon>
        <taxon>Pleosporomycetidae</taxon>
        <taxon>Pleosporales</taxon>
        <taxon>Massarineae</taxon>
        <taxon>Trematosphaeriaceae</taxon>
        <taxon>Trematosphaeria</taxon>
    </lineage>
</organism>
<feature type="transmembrane region" description="Helical" evidence="8">
    <location>
        <begin position="47"/>
        <end position="64"/>
    </location>
</feature>
<dbReference type="GeneID" id="54579776"/>
<evidence type="ECO:0000313" key="9">
    <source>
        <dbReference type="EMBL" id="KAF2257437.1"/>
    </source>
</evidence>
<gene>
    <name evidence="9" type="ORF">BU26DRAFT_499931</name>
</gene>
<keyword evidence="5 8" id="KW-0812">Transmembrane</keyword>
<reference evidence="9" key="1">
    <citation type="journal article" date="2020" name="Stud. Mycol.">
        <title>101 Dothideomycetes genomes: a test case for predicting lifestyles and emergence of pathogens.</title>
        <authorList>
            <person name="Haridas S."/>
            <person name="Albert R."/>
            <person name="Binder M."/>
            <person name="Bloem J."/>
            <person name="Labutti K."/>
            <person name="Salamov A."/>
            <person name="Andreopoulos B."/>
            <person name="Baker S."/>
            <person name="Barry K."/>
            <person name="Bills G."/>
            <person name="Bluhm B."/>
            <person name="Cannon C."/>
            <person name="Castanera R."/>
            <person name="Culley D."/>
            <person name="Daum C."/>
            <person name="Ezra D."/>
            <person name="Gonzalez J."/>
            <person name="Henrissat B."/>
            <person name="Kuo A."/>
            <person name="Liang C."/>
            <person name="Lipzen A."/>
            <person name="Lutzoni F."/>
            <person name="Magnuson J."/>
            <person name="Mondo S."/>
            <person name="Nolan M."/>
            <person name="Ohm R."/>
            <person name="Pangilinan J."/>
            <person name="Park H.-J."/>
            <person name="Ramirez L."/>
            <person name="Alfaro M."/>
            <person name="Sun H."/>
            <person name="Tritt A."/>
            <person name="Yoshinaga Y."/>
            <person name="Zwiers L.-H."/>
            <person name="Turgeon B."/>
            <person name="Goodwin S."/>
            <person name="Spatafora J."/>
            <person name="Crous P."/>
            <person name="Grigoriev I."/>
        </authorList>
    </citation>
    <scope>NUCLEOTIDE SEQUENCE</scope>
    <source>
        <strain evidence="9">CBS 122368</strain>
    </source>
</reference>
<protein>
    <submittedName>
        <fullName evidence="9">YeeE/YedE family integral membrane protein-like protein</fullName>
    </submittedName>
</protein>
<feature type="transmembrane region" description="Helical" evidence="8">
    <location>
        <begin position="115"/>
        <end position="135"/>
    </location>
</feature>
<dbReference type="InterPro" id="IPR007272">
    <property type="entry name" value="Sulf_transp_TsuA/YedE"/>
</dbReference>
<evidence type="ECO:0000313" key="10">
    <source>
        <dbReference type="Proteomes" id="UP000800094"/>
    </source>
</evidence>
<evidence type="ECO:0000256" key="7">
    <source>
        <dbReference type="ARBA" id="ARBA00023136"/>
    </source>
</evidence>
<dbReference type="OrthoDB" id="10254418at2759"/>
<proteinExistence type="predicted"/>
<dbReference type="InterPro" id="IPR046513">
    <property type="entry name" value="DUF6691"/>
</dbReference>
<feature type="transmembrane region" description="Helical" evidence="8">
    <location>
        <begin position="12"/>
        <end position="35"/>
    </location>
</feature>
<accession>A0A6A6J4Y5</accession>
<evidence type="ECO:0000256" key="3">
    <source>
        <dbReference type="ARBA" id="ARBA00022475"/>
    </source>
</evidence>
<dbReference type="PANTHER" id="PTHR30574:SF1">
    <property type="entry name" value="SULPHUR TRANSPORT DOMAIN-CONTAINING PROTEIN"/>
    <property type="match status" value="1"/>
</dbReference>
<dbReference type="RefSeq" id="XP_033692441.1">
    <property type="nucleotide sequence ID" value="XM_033826446.1"/>
</dbReference>
<evidence type="ECO:0000256" key="8">
    <source>
        <dbReference type="SAM" id="Phobius"/>
    </source>
</evidence>
<evidence type="ECO:0000256" key="2">
    <source>
        <dbReference type="ARBA" id="ARBA00022448"/>
    </source>
</evidence>
<dbReference type="GO" id="GO:0005886">
    <property type="term" value="C:plasma membrane"/>
    <property type="evidence" value="ECO:0007669"/>
    <property type="project" value="UniProtKB-SubCell"/>
</dbReference>
<evidence type="ECO:0000256" key="1">
    <source>
        <dbReference type="ARBA" id="ARBA00004429"/>
    </source>
</evidence>
<keyword evidence="4" id="KW-0997">Cell inner membrane</keyword>
<dbReference type="AlphaFoldDB" id="A0A6A6J4Y5"/>
<keyword evidence="2" id="KW-0813">Transport</keyword>
<feature type="transmembrane region" description="Helical" evidence="8">
    <location>
        <begin position="155"/>
        <end position="175"/>
    </location>
</feature>
<keyword evidence="10" id="KW-1185">Reference proteome</keyword>